<evidence type="ECO:0000256" key="2">
    <source>
        <dbReference type="ARBA" id="ARBA00022448"/>
    </source>
</evidence>
<name>A0ABV2UM66_9ACTN</name>
<dbReference type="SUPFAM" id="SSF103473">
    <property type="entry name" value="MFS general substrate transporter"/>
    <property type="match status" value="1"/>
</dbReference>
<evidence type="ECO:0000256" key="5">
    <source>
        <dbReference type="ARBA" id="ARBA00023136"/>
    </source>
</evidence>
<keyword evidence="3 7" id="KW-0812">Transmembrane</keyword>
<evidence type="ECO:0000256" key="1">
    <source>
        <dbReference type="ARBA" id="ARBA00004651"/>
    </source>
</evidence>
<feature type="transmembrane region" description="Helical" evidence="7">
    <location>
        <begin position="164"/>
        <end position="186"/>
    </location>
</feature>
<feature type="transmembrane region" description="Helical" evidence="7">
    <location>
        <begin position="48"/>
        <end position="67"/>
    </location>
</feature>
<feature type="transmembrane region" description="Helical" evidence="7">
    <location>
        <begin position="439"/>
        <end position="461"/>
    </location>
</feature>
<dbReference type="Pfam" id="PF07690">
    <property type="entry name" value="MFS_1"/>
    <property type="match status" value="1"/>
</dbReference>
<gene>
    <name evidence="9" type="ORF">ABZV61_41000</name>
</gene>
<keyword evidence="5 7" id="KW-0472">Membrane</keyword>
<dbReference type="InterPro" id="IPR036259">
    <property type="entry name" value="MFS_trans_sf"/>
</dbReference>
<accession>A0ABV2UM66</accession>
<dbReference type="InterPro" id="IPR011701">
    <property type="entry name" value="MFS"/>
</dbReference>
<evidence type="ECO:0000256" key="4">
    <source>
        <dbReference type="ARBA" id="ARBA00022989"/>
    </source>
</evidence>
<keyword evidence="6" id="KW-0046">Antibiotic resistance</keyword>
<comment type="caution">
    <text evidence="9">The sequence shown here is derived from an EMBL/GenBank/DDBJ whole genome shotgun (WGS) entry which is preliminary data.</text>
</comment>
<dbReference type="Gene3D" id="1.20.1720.10">
    <property type="entry name" value="Multidrug resistance protein D"/>
    <property type="match status" value="1"/>
</dbReference>
<feature type="transmembrane region" description="Helical" evidence="7">
    <location>
        <begin position="198"/>
        <end position="217"/>
    </location>
</feature>
<evidence type="ECO:0000313" key="10">
    <source>
        <dbReference type="Proteomes" id="UP001550044"/>
    </source>
</evidence>
<reference evidence="9 10" key="1">
    <citation type="submission" date="2024-06" db="EMBL/GenBank/DDBJ databases">
        <title>The Natural Products Discovery Center: Release of the First 8490 Sequenced Strains for Exploring Actinobacteria Biosynthetic Diversity.</title>
        <authorList>
            <person name="Kalkreuter E."/>
            <person name="Kautsar S.A."/>
            <person name="Yang D."/>
            <person name="Bader C.D."/>
            <person name="Teijaro C.N."/>
            <person name="Fluegel L."/>
            <person name="Davis C.M."/>
            <person name="Simpson J.R."/>
            <person name="Lauterbach L."/>
            <person name="Steele A.D."/>
            <person name="Gui C."/>
            <person name="Meng S."/>
            <person name="Li G."/>
            <person name="Viehrig K."/>
            <person name="Ye F."/>
            <person name="Su P."/>
            <person name="Kiefer A.F."/>
            <person name="Nichols A."/>
            <person name="Cepeda A.J."/>
            <person name="Yan W."/>
            <person name="Fan B."/>
            <person name="Jiang Y."/>
            <person name="Adhikari A."/>
            <person name="Zheng C.-J."/>
            <person name="Schuster L."/>
            <person name="Cowan T.M."/>
            <person name="Smanski M.J."/>
            <person name="Chevrette M.G."/>
            <person name="De Carvalho L.P.S."/>
            <person name="Shen B."/>
        </authorList>
    </citation>
    <scope>NUCLEOTIDE SEQUENCE [LARGE SCALE GENOMIC DNA]</scope>
    <source>
        <strain evidence="9 10">NPDC005137</strain>
    </source>
</reference>
<feature type="transmembrane region" description="Helical" evidence="7">
    <location>
        <begin position="363"/>
        <end position="387"/>
    </location>
</feature>
<dbReference type="RefSeq" id="WP_356505340.1">
    <property type="nucleotide sequence ID" value="NZ_JBEXEF010000141.1"/>
</dbReference>
<evidence type="ECO:0000256" key="3">
    <source>
        <dbReference type="ARBA" id="ARBA00022692"/>
    </source>
</evidence>
<protein>
    <submittedName>
        <fullName evidence="9">MFS transporter</fullName>
    </submittedName>
</protein>
<feature type="transmembrane region" description="Helical" evidence="7">
    <location>
        <begin position="79"/>
        <end position="98"/>
    </location>
</feature>
<feature type="transmembrane region" description="Helical" evidence="7">
    <location>
        <begin position="306"/>
        <end position="325"/>
    </location>
</feature>
<evidence type="ECO:0000313" key="9">
    <source>
        <dbReference type="EMBL" id="MET8438937.1"/>
    </source>
</evidence>
<dbReference type="Gene3D" id="1.20.1250.20">
    <property type="entry name" value="MFS general substrate transporter like domains"/>
    <property type="match status" value="1"/>
</dbReference>
<evidence type="ECO:0000259" key="8">
    <source>
        <dbReference type="PROSITE" id="PS50850"/>
    </source>
</evidence>
<feature type="transmembrane region" description="Helical" evidence="7">
    <location>
        <begin position="267"/>
        <end position="286"/>
    </location>
</feature>
<dbReference type="CDD" id="cd17504">
    <property type="entry name" value="MFS_MMR_MDR_like"/>
    <property type="match status" value="1"/>
</dbReference>
<evidence type="ECO:0000256" key="7">
    <source>
        <dbReference type="SAM" id="Phobius"/>
    </source>
</evidence>
<feature type="transmembrane region" description="Helical" evidence="7">
    <location>
        <begin position="337"/>
        <end position="357"/>
    </location>
</feature>
<organism evidence="9 10">
    <name type="scientific">Streptomyces sp. 900116325</name>
    <dbReference type="NCBI Taxonomy" id="3154295"/>
    <lineage>
        <taxon>Bacteria</taxon>
        <taxon>Bacillati</taxon>
        <taxon>Actinomycetota</taxon>
        <taxon>Actinomycetes</taxon>
        <taxon>Kitasatosporales</taxon>
        <taxon>Streptomycetaceae</taxon>
        <taxon>Streptomyces</taxon>
    </lineage>
</organism>
<comment type="subcellular location">
    <subcellularLocation>
        <location evidence="1">Cell membrane</location>
        <topology evidence="1">Multi-pass membrane protein</topology>
    </subcellularLocation>
</comment>
<evidence type="ECO:0000256" key="6">
    <source>
        <dbReference type="ARBA" id="ARBA00023251"/>
    </source>
</evidence>
<dbReference type="PROSITE" id="PS50850">
    <property type="entry name" value="MFS"/>
    <property type="match status" value="1"/>
</dbReference>
<feature type="transmembrane region" description="Helical" evidence="7">
    <location>
        <begin position="136"/>
        <end position="158"/>
    </location>
</feature>
<dbReference type="InterPro" id="IPR020846">
    <property type="entry name" value="MFS_dom"/>
</dbReference>
<proteinExistence type="predicted"/>
<feature type="transmembrane region" description="Helical" evidence="7">
    <location>
        <begin position="223"/>
        <end position="247"/>
    </location>
</feature>
<sequence length="488" mass="49306">MDSPQPAARSGGVVGILAFAGIVAAITQTLVVPLIAELPKLLDTSASNASWVITATLLAAAVTTPVAGRLGDMYGKRRMLLTSLIPLIAGSVVCALSSSVVPMIAGRGLQGLGMGVVPLGISLLRDVVPAEKLGSSIAIMSASMGVGGALGLPFAAAIAENSSWRVLFWVVAALALAVGTLIWFLVPGDRENNASGGFDLLGAIGLGSALICLLLAVSKGADWGWGSGTTLGLFAAAVIVLLVWGWWELRISDPLVDLRVTARPQVLMTNAASILVGFAMYAQSLVVPQLLQLPEATGYGLGQSMLAMGLWMAPAGLMMMIMSPIGAKLSAAKGPKVTLAVGSLIIGIGYGISLPLISSGSTWSLLAVTIVCNTGVGFAYGAMPALIMGAVPQSETASANSFNTLMRSIGSSVSAAVIGVVLAQLTTDFGGYALPSENGFRIAMLIGCGVGLAAAVVASLIPVRAAAQPGSTVSQHAASEVTEAEVKA</sequence>
<dbReference type="EMBL" id="JBEXIP010000078">
    <property type="protein sequence ID" value="MET8438937.1"/>
    <property type="molecule type" value="Genomic_DNA"/>
</dbReference>
<keyword evidence="2" id="KW-0813">Transport</keyword>
<dbReference type="Proteomes" id="UP001550044">
    <property type="component" value="Unassembled WGS sequence"/>
</dbReference>
<dbReference type="PANTHER" id="PTHR42718:SF9">
    <property type="entry name" value="MAJOR FACILITATOR SUPERFAMILY MULTIDRUG TRANSPORTER MFSC"/>
    <property type="match status" value="1"/>
</dbReference>
<feature type="transmembrane region" description="Helical" evidence="7">
    <location>
        <begin position="12"/>
        <end position="36"/>
    </location>
</feature>
<keyword evidence="4 7" id="KW-1133">Transmembrane helix</keyword>
<keyword evidence="10" id="KW-1185">Reference proteome</keyword>
<feature type="domain" description="Major facilitator superfamily (MFS) profile" evidence="8">
    <location>
        <begin position="13"/>
        <end position="466"/>
    </location>
</feature>
<dbReference type="PANTHER" id="PTHR42718">
    <property type="entry name" value="MAJOR FACILITATOR SUPERFAMILY MULTIDRUG TRANSPORTER MFSC"/>
    <property type="match status" value="1"/>
</dbReference>